<dbReference type="EMBL" id="HBGO01001673">
    <property type="protein sequence ID" value="CAD9320439.1"/>
    <property type="molecule type" value="Transcribed_RNA"/>
</dbReference>
<sequence length="131" mass="14231">MAGDLDPSNLYDALLAIPPEHYMERSSGTDTYCVCLSFDTRGPVLGSDAMRGKIVVYDSVKMCVGFDKVLSFKPEEDMTQQLEEVAGRDGSNVGEGVTFDDDELFVLPQDKIITATGSPPAIMRGSEIENT</sequence>
<dbReference type="InterPro" id="IPR021109">
    <property type="entry name" value="Peptidase_aspartic_dom_sf"/>
</dbReference>
<dbReference type="AlphaFoldDB" id="A0A7S1YVK7"/>
<gene>
    <name evidence="1" type="ORF">OSIN01602_LOCUS926</name>
</gene>
<dbReference type="Gene3D" id="2.40.70.10">
    <property type="entry name" value="Acid Proteases"/>
    <property type="match status" value="1"/>
</dbReference>
<reference evidence="1" key="1">
    <citation type="submission" date="2021-01" db="EMBL/GenBank/DDBJ databases">
        <authorList>
            <person name="Corre E."/>
            <person name="Pelletier E."/>
            <person name="Niang G."/>
            <person name="Scheremetjew M."/>
            <person name="Finn R."/>
            <person name="Kale V."/>
            <person name="Holt S."/>
            <person name="Cochrane G."/>
            <person name="Meng A."/>
            <person name="Brown T."/>
            <person name="Cohen L."/>
        </authorList>
    </citation>
    <scope>NUCLEOTIDE SEQUENCE</scope>
    <source>
        <strain evidence="1">Grunow 1884</strain>
    </source>
</reference>
<protein>
    <submittedName>
        <fullName evidence="1">Uncharacterized protein</fullName>
    </submittedName>
</protein>
<dbReference type="SUPFAM" id="SSF50630">
    <property type="entry name" value="Acid proteases"/>
    <property type="match status" value="1"/>
</dbReference>
<accession>A0A7S1YVK7</accession>
<proteinExistence type="predicted"/>
<organism evidence="1">
    <name type="scientific">Trieres chinensis</name>
    <name type="common">Marine centric diatom</name>
    <name type="synonym">Odontella sinensis</name>
    <dbReference type="NCBI Taxonomy" id="1514140"/>
    <lineage>
        <taxon>Eukaryota</taxon>
        <taxon>Sar</taxon>
        <taxon>Stramenopiles</taxon>
        <taxon>Ochrophyta</taxon>
        <taxon>Bacillariophyta</taxon>
        <taxon>Mediophyceae</taxon>
        <taxon>Biddulphiophycidae</taxon>
        <taxon>Eupodiscales</taxon>
        <taxon>Parodontellaceae</taxon>
        <taxon>Trieres</taxon>
    </lineage>
</organism>
<evidence type="ECO:0000313" key="1">
    <source>
        <dbReference type="EMBL" id="CAD9320439.1"/>
    </source>
</evidence>
<name>A0A7S1YVK7_TRICV</name>